<evidence type="ECO:0000256" key="1">
    <source>
        <dbReference type="ARBA" id="ARBA00022553"/>
    </source>
</evidence>
<keyword evidence="4" id="KW-0547">Nucleotide-binding</keyword>
<dbReference type="Proteomes" id="UP000441717">
    <property type="component" value="Unassembled WGS sequence"/>
</dbReference>
<evidence type="ECO:0000313" key="7">
    <source>
        <dbReference type="Proteomes" id="UP000441717"/>
    </source>
</evidence>
<keyword evidence="7" id="KW-1185">Reference proteome</keyword>
<keyword evidence="3" id="KW-0540">Nuclease</keyword>
<dbReference type="GO" id="GO:0000166">
    <property type="term" value="F:nucleotide binding"/>
    <property type="evidence" value="ECO:0007669"/>
    <property type="project" value="UniProtKB-KW"/>
</dbReference>
<evidence type="ECO:0000256" key="2">
    <source>
        <dbReference type="ARBA" id="ARBA00022649"/>
    </source>
</evidence>
<accession>A0A6N7IQF6</accession>
<dbReference type="GO" id="GO:0004540">
    <property type="term" value="F:RNA nuclease activity"/>
    <property type="evidence" value="ECO:0007669"/>
    <property type="project" value="InterPro"/>
</dbReference>
<sequence length="128" mass="14896">MFYGKRSCGRRGRSCKEKDDKVRLLHVLESAELILEWVQGVEKEKFFADKMLQEAVIRRLEVIGEVVKNVSDQLKKKYPEVPWREIAGMRDILIHEYFGVDLEEVWETATRDIPEVVNQINVIAHGLG</sequence>
<dbReference type="GO" id="GO:0110001">
    <property type="term" value="C:toxin-antitoxin complex"/>
    <property type="evidence" value="ECO:0007669"/>
    <property type="project" value="InterPro"/>
</dbReference>
<dbReference type="PANTHER" id="PTHR34139:SF1">
    <property type="entry name" value="RNASE MJ1380-RELATED"/>
    <property type="match status" value="1"/>
</dbReference>
<comment type="caution">
    <text evidence="6">The sequence shown here is derived from an EMBL/GenBank/DDBJ whole genome shotgun (WGS) entry which is preliminary data.</text>
</comment>
<evidence type="ECO:0000313" key="6">
    <source>
        <dbReference type="EMBL" id="MQL52240.1"/>
    </source>
</evidence>
<keyword evidence="5" id="KW-0378">Hydrolase</keyword>
<dbReference type="PANTHER" id="PTHR34139">
    <property type="entry name" value="UPF0331 PROTEIN MJ0127"/>
    <property type="match status" value="1"/>
</dbReference>
<name>A0A6N7IQF6_9FIRM</name>
<proteinExistence type="predicted"/>
<dbReference type="GO" id="GO:0016787">
    <property type="term" value="F:hydrolase activity"/>
    <property type="evidence" value="ECO:0007669"/>
    <property type="project" value="UniProtKB-KW"/>
</dbReference>
<dbReference type="InterPro" id="IPR051813">
    <property type="entry name" value="HepT_RNase_toxin"/>
</dbReference>
<keyword evidence="1" id="KW-0597">Phosphoprotein</keyword>
<evidence type="ECO:0000256" key="4">
    <source>
        <dbReference type="ARBA" id="ARBA00022741"/>
    </source>
</evidence>
<dbReference type="AlphaFoldDB" id="A0A6N7IQF6"/>
<dbReference type="InterPro" id="IPR008201">
    <property type="entry name" value="HepT-like"/>
</dbReference>
<protein>
    <submittedName>
        <fullName evidence="6">DUF86 domain-containing protein</fullName>
    </submittedName>
</protein>
<evidence type="ECO:0000256" key="3">
    <source>
        <dbReference type="ARBA" id="ARBA00022722"/>
    </source>
</evidence>
<keyword evidence="2" id="KW-1277">Toxin-antitoxin system</keyword>
<gene>
    <name evidence="6" type="ORF">GFC01_08135</name>
</gene>
<organism evidence="6 7">
    <name type="scientific">Desulfofundulus thermobenzoicus</name>
    <dbReference type="NCBI Taxonomy" id="29376"/>
    <lineage>
        <taxon>Bacteria</taxon>
        <taxon>Bacillati</taxon>
        <taxon>Bacillota</taxon>
        <taxon>Clostridia</taxon>
        <taxon>Eubacteriales</taxon>
        <taxon>Peptococcaceae</taxon>
        <taxon>Desulfofundulus</taxon>
    </lineage>
</organism>
<dbReference type="Pfam" id="PF01934">
    <property type="entry name" value="HepT-like"/>
    <property type="match status" value="1"/>
</dbReference>
<reference evidence="6 7" key="1">
    <citation type="submission" date="2019-10" db="EMBL/GenBank/DDBJ databases">
        <title>Comparative genomics of sulfur disproportionating microorganisms.</title>
        <authorList>
            <person name="Ward L.M."/>
            <person name="Bertran E."/>
            <person name="Johnston D."/>
        </authorList>
    </citation>
    <scope>NUCLEOTIDE SEQUENCE [LARGE SCALE GENOMIC DNA]</scope>
    <source>
        <strain evidence="6 7">DSM 14055</strain>
    </source>
</reference>
<evidence type="ECO:0000256" key="5">
    <source>
        <dbReference type="ARBA" id="ARBA00022801"/>
    </source>
</evidence>
<dbReference type="EMBL" id="WHYR01000018">
    <property type="protein sequence ID" value="MQL52240.1"/>
    <property type="molecule type" value="Genomic_DNA"/>
</dbReference>